<reference evidence="3 4" key="1">
    <citation type="submission" date="2006-04" db="EMBL/GenBank/DDBJ databases">
        <authorList>
            <person name="Nierman W.C."/>
        </authorList>
    </citation>
    <scope>NUCLEOTIDE SEQUENCE [LARGE SCALE GENOMIC DNA]</scope>
    <source>
        <strain evidence="3 4">DW4/3-1</strain>
    </source>
</reference>
<gene>
    <name evidence="3" type="ORF">STIAU_8033</name>
</gene>
<dbReference type="InterPro" id="IPR019277">
    <property type="entry name" value="DUF2304"/>
</dbReference>
<feature type="transmembrane region" description="Helical" evidence="2">
    <location>
        <begin position="46"/>
        <end position="62"/>
    </location>
</feature>
<evidence type="ECO:0000256" key="1">
    <source>
        <dbReference type="SAM" id="MobiDB-lite"/>
    </source>
</evidence>
<name>Q09C05_STIAD</name>
<feature type="region of interest" description="Disordered" evidence="1">
    <location>
        <begin position="119"/>
        <end position="141"/>
    </location>
</feature>
<dbReference type="Pfam" id="PF10066">
    <property type="entry name" value="DUF2304"/>
    <property type="match status" value="1"/>
</dbReference>
<evidence type="ECO:0000256" key="2">
    <source>
        <dbReference type="SAM" id="Phobius"/>
    </source>
</evidence>
<keyword evidence="2" id="KW-0472">Membrane</keyword>
<comment type="caution">
    <text evidence="3">The sequence shown here is derived from an EMBL/GenBank/DDBJ whole genome shotgun (WGS) entry which is preliminary data.</text>
</comment>
<dbReference type="Proteomes" id="UP000032702">
    <property type="component" value="Unassembled WGS sequence"/>
</dbReference>
<evidence type="ECO:0008006" key="5">
    <source>
        <dbReference type="Google" id="ProtNLM"/>
    </source>
</evidence>
<accession>Q09C05</accession>
<keyword evidence="2" id="KW-0812">Transmembrane</keyword>
<dbReference type="AlphaFoldDB" id="Q09C05"/>
<evidence type="ECO:0000313" key="4">
    <source>
        <dbReference type="Proteomes" id="UP000032702"/>
    </source>
</evidence>
<evidence type="ECO:0000313" key="3">
    <source>
        <dbReference type="EMBL" id="EAU69278.1"/>
    </source>
</evidence>
<protein>
    <recommendedName>
        <fullName evidence="5">DUF2304 domain-containing protein</fullName>
    </recommendedName>
</protein>
<dbReference type="EMBL" id="AAMD01000007">
    <property type="protein sequence ID" value="EAU69278.1"/>
    <property type="molecule type" value="Genomic_DNA"/>
</dbReference>
<organism evidence="3 4">
    <name type="scientific">Stigmatella aurantiaca (strain DW4/3-1)</name>
    <dbReference type="NCBI Taxonomy" id="378806"/>
    <lineage>
        <taxon>Bacteria</taxon>
        <taxon>Pseudomonadati</taxon>
        <taxon>Myxococcota</taxon>
        <taxon>Myxococcia</taxon>
        <taxon>Myxococcales</taxon>
        <taxon>Cystobacterineae</taxon>
        <taxon>Archangiaceae</taxon>
        <taxon>Stigmatella</taxon>
    </lineage>
</organism>
<proteinExistence type="predicted"/>
<feature type="transmembrane region" description="Helical" evidence="2">
    <location>
        <begin position="74"/>
        <end position="95"/>
    </location>
</feature>
<sequence length="141" mass="15518">MRSSWSGSGRSEPMSRSSIIVLVFSAGFAIAVLVSARRMRTSERHTFSWLMVSVFTAALAIWRGAIDAIASAMGIYYAPSALFFMVCIVLLWLLFRLSLQVAEQRSQIQRLAQELAVLTAQRPTQDRPEGPAPDGAEPSAR</sequence>
<keyword evidence="2" id="KW-1133">Transmembrane helix</keyword>
<feature type="transmembrane region" description="Helical" evidence="2">
    <location>
        <begin position="15"/>
        <end position="34"/>
    </location>
</feature>